<keyword evidence="3" id="KW-1185">Reference proteome</keyword>
<evidence type="ECO:0000313" key="2">
    <source>
        <dbReference type="EMBL" id="KAF3010009.1"/>
    </source>
</evidence>
<dbReference type="EMBL" id="SWKU01000002">
    <property type="protein sequence ID" value="KAF3010009.1"/>
    <property type="molecule type" value="Genomic_DNA"/>
</dbReference>
<proteinExistence type="predicted"/>
<accession>A0A9P4TNW9</accession>
<sequence>MPFKYGQIRSENDDEQHPGPGRITFWSRVCDVTRKLQWPSIFLLLLVILSAQIQILHRQPASMPIGSDINSLVPTFGKSQKKFLKDTRYNSDHKTTASIAKAKEEWHKLAPKGGGFIEVPDYKSHTLPPPMHFNEMPQLRGKETFAIAVFHQMHYSRG</sequence>
<evidence type="ECO:0000313" key="3">
    <source>
        <dbReference type="Proteomes" id="UP000801428"/>
    </source>
</evidence>
<evidence type="ECO:0000256" key="1">
    <source>
        <dbReference type="SAM" id="MobiDB-lite"/>
    </source>
</evidence>
<organism evidence="2 3">
    <name type="scientific">Curvularia kusanoi</name>
    <name type="common">Cochliobolus kusanoi</name>
    <dbReference type="NCBI Taxonomy" id="90978"/>
    <lineage>
        <taxon>Eukaryota</taxon>
        <taxon>Fungi</taxon>
        <taxon>Dikarya</taxon>
        <taxon>Ascomycota</taxon>
        <taxon>Pezizomycotina</taxon>
        <taxon>Dothideomycetes</taxon>
        <taxon>Pleosporomycetidae</taxon>
        <taxon>Pleosporales</taxon>
        <taxon>Pleosporineae</taxon>
        <taxon>Pleosporaceae</taxon>
        <taxon>Curvularia</taxon>
    </lineage>
</organism>
<gene>
    <name evidence="2" type="ORF">E8E13_011405</name>
</gene>
<dbReference type="OrthoDB" id="3687641at2759"/>
<protein>
    <submittedName>
        <fullName evidence="2">Uncharacterized protein</fullName>
    </submittedName>
</protein>
<feature type="region of interest" description="Disordered" evidence="1">
    <location>
        <begin position="1"/>
        <end position="20"/>
    </location>
</feature>
<comment type="caution">
    <text evidence="2">The sequence shown here is derived from an EMBL/GenBank/DDBJ whole genome shotgun (WGS) entry which is preliminary data.</text>
</comment>
<reference evidence="2" key="1">
    <citation type="submission" date="2019-04" db="EMBL/GenBank/DDBJ databases">
        <title>Sequencing of skin fungus with MAO and IRED activity.</title>
        <authorList>
            <person name="Marsaioli A.J."/>
            <person name="Bonatto J.M.C."/>
            <person name="Reis Junior O."/>
        </authorList>
    </citation>
    <scope>NUCLEOTIDE SEQUENCE</scope>
    <source>
        <strain evidence="2">30M1</strain>
    </source>
</reference>
<dbReference type="Proteomes" id="UP000801428">
    <property type="component" value="Unassembled WGS sequence"/>
</dbReference>
<dbReference type="AlphaFoldDB" id="A0A9P4TNW9"/>
<name>A0A9P4TNW9_CURKU</name>